<organism evidence="1">
    <name type="scientific">Rhizophora mucronata</name>
    <name type="common">Asiatic mangrove</name>
    <dbReference type="NCBI Taxonomy" id="61149"/>
    <lineage>
        <taxon>Eukaryota</taxon>
        <taxon>Viridiplantae</taxon>
        <taxon>Streptophyta</taxon>
        <taxon>Embryophyta</taxon>
        <taxon>Tracheophyta</taxon>
        <taxon>Spermatophyta</taxon>
        <taxon>Magnoliopsida</taxon>
        <taxon>eudicotyledons</taxon>
        <taxon>Gunneridae</taxon>
        <taxon>Pentapetalae</taxon>
        <taxon>rosids</taxon>
        <taxon>fabids</taxon>
        <taxon>Malpighiales</taxon>
        <taxon>Rhizophoraceae</taxon>
        <taxon>Rhizophora</taxon>
    </lineage>
</organism>
<dbReference type="AlphaFoldDB" id="A0A2P2NB54"/>
<dbReference type="EMBL" id="GGEC01059213">
    <property type="protein sequence ID" value="MBX39697.1"/>
    <property type="molecule type" value="Transcribed_RNA"/>
</dbReference>
<sequence length="41" mass="4772">MIKSDHRKESLQVNRPILCRGACAVVGTKRHILLQIKMWQI</sequence>
<reference evidence="1" key="1">
    <citation type="submission" date="2018-02" db="EMBL/GenBank/DDBJ databases">
        <title>Rhizophora mucronata_Transcriptome.</title>
        <authorList>
            <person name="Meera S.P."/>
            <person name="Sreeshan A."/>
            <person name="Augustine A."/>
        </authorList>
    </citation>
    <scope>NUCLEOTIDE SEQUENCE</scope>
    <source>
        <tissue evidence="1">Leaf</tissue>
    </source>
</reference>
<evidence type="ECO:0000313" key="1">
    <source>
        <dbReference type="EMBL" id="MBX39697.1"/>
    </source>
</evidence>
<name>A0A2P2NB54_RHIMU</name>
<accession>A0A2P2NB54</accession>
<proteinExistence type="predicted"/>
<protein>
    <submittedName>
        <fullName evidence="1">Uncharacterized protein</fullName>
    </submittedName>
</protein>